<dbReference type="Pfam" id="PF06810">
    <property type="entry name" value="Phage_scaffold"/>
    <property type="match status" value="1"/>
</dbReference>
<keyword evidence="1" id="KW-0175">Coiled coil</keyword>
<feature type="region of interest" description="Disordered" evidence="2">
    <location>
        <begin position="145"/>
        <end position="177"/>
    </location>
</feature>
<dbReference type="RefSeq" id="WP_379789122.1">
    <property type="nucleotide sequence ID" value="NZ_JBHSHL010000052.1"/>
</dbReference>
<evidence type="ECO:0000313" key="3">
    <source>
        <dbReference type="EMBL" id="MFC4805551.1"/>
    </source>
</evidence>
<feature type="coiled-coil region" evidence="1">
    <location>
        <begin position="17"/>
        <end position="137"/>
    </location>
</feature>
<evidence type="ECO:0000256" key="1">
    <source>
        <dbReference type="SAM" id="Coils"/>
    </source>
</evidence>
<feature type="compositionally biased region" description="Polar residues" evidence="2">
    <location>
        <begin position="167"/>
        <end position="177"/>
    </location>
</feature>
<evidence type="ECO:0000256" key="2">
    <source>
        <dbReference type="SAM" id="MobiDB-lite"/>
    </source>
</evidence>
<comment type="caution">
    <text evidence="3">The sequence shown here is derived from an EMBL/GenBank/DDBJ whole genome shotgun (WGS) entry which is preliminary data.</text>
</comment>
<name>A0ABV9QSD4_9FIRM</name>
<sequence>MKKEFLKELHLSDEVIEKILAENAKDVQAEQDKAEQKDREIELVTTRLKEANKTIKSYKDMDIEKIQQSATDWEKKAKELEKEKADLKNEYSLKTVLEKSGTVDPDLLMKILKREDLKFQEDNIIGLEEQLSALKQDKPYLFQAEREENSKFQTHEPPANEGGNVSAIESQIASIFQ</sequence>
<feature type="compositionally biased region" description="Basic and acidic residues" evidence="2">
    <location>
        <begin position="145"/>
        <end position="154"/>
    </location>
</feature>
<reference evidence="4" key="1">
    <citation type="journal article" date="2019" name="Int. J. Syst. Evol. Microbiol.">
        <title>The Global Catalogue of Microorganisms (GCM) 10K type strain sequencing project: providing services to taxonomists for standard genome sequencing and annotation.</title>
        <authorList>
            <consortium name="The Broad Institute Genomics Platform"/>
            <consortium name="The Broad Institute Genome Sequencing Center for Infectious Disease"/>
            <person name="Wu L."/>
            <person name="Ma J."/>
        </authorList>
    </citation>
    <scope>NUCLEOTIDE SEQUENCE [LARGE SCALE GENOMIC DNA]</scope>
    <source>
        <strain evidence="4">CCUG 46385</strain>
    </source>
</reference>
<proteinExistence type="predicted"/>
<keyword evidence="4" id="KW-1185">Reference proteome</keyword>
<accession>A0ABV9QSD4</accession>
<evidence type="ECO:0000313" key="4">
    <source>
        <dbReference type="Proteomes" id="UP001595916"/>
    </source>
</evidence>
<protein>
    <submittedName>
        <fullName evidence="3">Phage scaffolding protein</fullName>
    </submittedName>
</protein>
<dbReference type="EMBL" id="JBHSHL010000052">
    <property type="protein sequence ID" value="MFC4805551.1"/>
    <property type="molecule type" value="Genomic_DNA"/>
</dbReference>
<organism evidence="3 4">
    <name type="scientific">Filifactor villosus</name>
    <dbReference type="NCBI Taxonomy" id="29374"/>
    <lineage>
        <taxon>Bacteria</taxon>
        <taxon>Bacillati</taxon>
        <taxon>Bacillota</taxon>
        <taxon>Clostridia</taxon>
        <taxon>Peptostreptococcales</taxon>
        <taxon>Filifactoraceae</taxon>
        <taxon>Filifactor</taxon>
    </lineage>
</organism>
<gene>
    <name evidence="3" type="ORF">ACFO4R_10765</name>
</gene>
<dbReference type="Proteomes" id="UP001595916">
    <property type="component" value="Unassembled WGS sequence"/>
</dbReference>
<dbReference type="InterPro" id="IPR009636">
    <property type="entry name" value="SCAF"/>
</dbReference>